<dbReference type="Gene3D" id="3.40.50.1820">
    <property type="entry name" value="alpha/beta hydrolase"/>
    <property type="match status" value="1"/>
</dbReference>
<keyword evidence="2" id="KW-0732">Signal</keyword>
<evidence type="ECO:0000313" key="4">
    <source>
        <dbReference type="Proteomes" id="UP000323067"/>
    </source>
</evidence>
<dbReference type="GO" id="GO:0016042">
    <property type="term" value="P:lipid catabolic process"/>
    <property type="evidence" value="ECO:0007669"/>
    <property type="project" value="InterPro"/>
</dbReference>
<dbReference type="Pfam" id="PF03583">
    <property type="entry name" value="LIP"/>
    <property type="match status" value="1"/>
</dbReference>
<dbReference type="PANTHER" id="PTHR34853">
    <property type="match status" value="1"/>
</dbReference>
<keyword evidence="1" id="KW-0378">Hydrolase</keyword>
<dbReference type="EMBL" id="CP023322">
    <property type="protein sequence ID" value="ATY59234.1"/>
    <property type="molecule type" value="Genomic_DNA"/>
</dbReference>
<feature type="chain" id="PRO_5014114701" evidence="2">
    <location>
        <begin position="23"/>
        <end position="504"/>
    </location>
</feature>
<dbReference type="InterPro" id="IPR029058">
    <property type="entry name" value="AB_hydrolase_fold"/>
</dbReference>
<evidence type="ECO:0000313" key="3">
    <source>
        <dbReference type="EMBL" id="ATY59234.1"/>
    </source>
</evidence>
<evidence type="ECO:0000256" key="2">
    <source>
        <dbReference type="SAM" id="SignalP"/>
    </source>
</evidence>
<dbReference type="SUPFAM" id="SSF53474">
    <property type="entry name" value="alpha/beta-Hydrolases"/>
    <property type="match status" value="1"/>
</dbReference>
<sequence>MHLLHTFLPLLALLSAPTATAAANDAIEALPPSRDPWYTLPAGADCAGSPGKVLRLRRAPDRARASLRGIRDAWQVLFCSTDSLGGPSFGVTTVLVPHGADGRTLVTYAPAYDAASVDSSPSYAFDDLVGASFEQALFAPLVVAKRWVVSVPDYEGPRAAYLAGNNSGHAVLDAARAVRSLRCHFGLAPDYAQAVYGYSGGAFAAQWAAQLQPSYAPELRIGAVAYGGLAVNATVAIPTVNGGPSAALVVLALLGTTVQWPAARAILVSHLRTTGPYNATTFLGAADLDVKTAIGLFQNQDIAKYFVSGFSFLTEPAFVRAFYDDTLAGYADTPTMPLYVFHAIRDEISPSRDMDGLVDKYCVAGARIQYRRNNATSHTTQGIVEGIRALNWLGDFFKTAQEQPVDSCAKRCSTQNVSSPPDATTNALALVFLVFSQQGYSIARFLQAHPLPGVPAVPATATNAQIFAALKLTTREALGKIGLDAAALAEFHVTELELAELGIH</sequence>
<dbReference type="ESTHER" id="cormi-a0a2h4s804">
    <property type="family name" value="A85-EsteraseD-FGH"/>
</dbReference>
<dbReference type="GO" id="GO:0004806">
    <property type="term" value="F:triacylglycerol lipase activity"/>
    <property type="evidence" value="ECO:0007669"/>
    <property type="project" value="InterPro"/>
</dbReference>
<dbReference type="Gene3D" id="1.10.260.130">
    <property type="match status" value="1"/>
</dbReference>
<dbReference type="InterPro" id="IPR005152">
    <property type="entry name" value="Lipase_secreted"/>
</dbReference>
<organism evidence="3 4">
    <name type="scientific">Cordyceps militaris</name>
    <name type="common">Caterpillar fungus</name>
    <name type="synonym">Clavaria militaris</name>
    <dbReference type="NCBI Taxonomy" id="73501"/>
    <lineage>
        <taxon>Eukaryota</taxon>
        <taxon>Fungi</taxon>
        <taxon>Dikarya</taxon>
        <taxon>Ascomycota</taxon>
        <taxon>Pezizomycotina</taxon>
        <taxon>Sordariomycetes</taxon>
        <taxon>Hypocreomycetidae</taxon>
        <taxon>Hypocreales</taxon>
        <taxon>Cordycipitaceae</taxon>
        <taxon>Cordyceps</taxon>
    </lineage>
</organism>
<gene>
    <name evidence="3" type="ORF">A9K55_002701</name>
</gene>
<dbReference type="PANTHER" id="PTHR34853:SF5">
    <property type="entry name" value="LIP-DOMAIN-CONTAINING PROTEIN-RELATED"/>
    <property type="match status" value="1"/>
</dbReference>
<dbReference type="VEuPathDB" id="FungiDB:CCM_04970"/>
<evidence type="ECO:0000256" key="1">
    <source>
        <dbReference type="ARBA" id="ARBA00022801"/>
    </source>
</evidence>
<protein>
    <submittedName>
        <fullName evidence="3">Lipase 1</fullName>
    </submittedName>
</protein>
<dbReference type="Proteomes" id="UP000323067">
    <property type="component" value="Chromosome iv"/>
</dbReference>
<feature type="signal peptide" evidence="2">
    <location>
        <begin position="1"/>
        <end position="22"/>
    </location>
</feature>
<dbReference type="VEuPathDB" id="FungiDB:A9K55_002701"/>
<proteinExistence type="predicted"/>
<name>A0A2H4S804_CORMI</name>
<dbReference type="OrthoDB" id="2373480at2759"/>
<reference evidence="3 4" key="1">
    <citation type="journal article" date="2017" name="BMC Genomics">
        <title>Chromosome level assembly and secondary metabolite potential of the parasitic fungus Cordyceps militaris.</title>
        <authorList>
            <person name="Kramer G.J."/>
            <person name="Nodwell J.R."/>
        </authorList>
    </citation>
    <scope>NUCLEOTIDE SEQUENCE [LARGE SCALE GENOMIC DNA]</scope>
    <source>
        <strain evidence="3 4">ATCC 34164</strain>
    </source>
</reference>
<accession>A0A2H4S804</accession>
<dbReference type="AlphaFoldDB" id="A0A2H4S804"/>